<dbReference type="PANTHER" id="PTHR43289:SF6">
    <property type="entry name" value="SERINE_THREONINE-PROTEIN KINASE NEKL-3"/>
    <property type="match status" value="1"/>
</dbReference>
<evidence type="ECO:0000256" key="1">
    <source>
        <dbReference type="ARBA" id="ARBA00012513"/>
    </source>
</evidence>
<dbReference type="InterPro" id="IPR008271">
    <property type="entry name" value="Ser/Thr_kinase_AS"/>
</dbReference>
<dbReference type="SUPFAM" id="SSF56112">
    <property type="entry name" value="Protein kinase-like (PK-like)"/>
    <property type="match status" value="1"/>
</dbReference>
<evidence type="ECO:0000256" key="6">
    <source>
        <dbReference type="ARBA" id="ARBA00022840"/>
    </source>
</evidence>
<evidence type="ECO:0000256" key="4">
    <source>
        <dbReference type="ARBA" id="ARBA00022741"/>
    </source>
</evidence>
<dbReference type="GO" id="GO:0005524">
    <property type="term" value="F:ATP binding"/>
    <property type="evidence" value="ECO:0007669"/>
    <property type="project" value="UniProtKB-UniRule"/>
</dbReference>
<feature type="transmembrane region" description="Helical" evidence="8">
    <location>
        <begin position="331"/>
        <end position="351"/>
    </location>
</feature>
<dbReference type="EMBL" id="LR586016">
    <property type="protein sequence ID" value="VIP04706.1"/>
    <property type="molecule type" value="Genomic_DNA"/>
</dbReference>
<evidence type="ECO:0000256" key="7">
    <source>
        <dbReference type="PROSITE-ProRule" id="PRU10141"/>
    </source>
</evidence>
<keyword evidence="8" id="KW-0812">Transmembrane</keyword>
<dbReference type="FunFam" id="3.30.200.20:FF:000042">
    <property type="entry name" value="Aurora kinase A"/>
    <property type="match status" value="1"/>
</dbReference>
<evidence type="ECO:0000256" key="2">
    <source>
        <dbReference type="ARBA" id="ARBA00022527"/>
    </source>
</evidence>
<dbReference type="AlphaFoldDB" id="A0A6C2YTA8"/>
<proteinExistence type="predicted"/>
<dbReference type="PROSITE" id="PS00107">
    <property type="entry name" value="PROTEIN_KINASE_ATP"/>
    <property type="match status" value="1"/>
</dbReference>
<dbReference type="FunFam" id="1.10.510.10:FF:000021">
    <property type="entry name" value="Serine/threonine protein kinase"/>
    <property type="match status" value="1"/>
</dbReference>
<dbReference type="SMART" id="SM00220">
    <property type="entry name" value="S_TKc"/>
    <property type="match status" value="1"/>
</dbReference>
<sequence>MLVGQTIGPFDILKELGSGAMGTVYLARWAEKDTNVAIKMIAMGLLGNESAVARFEREVSILKQLKHPNIVKFYNSGRYKKTPFFIMEYIQGESLDRVLARKGRFTWQEVVSLGKQLCSALQHSHEKGIIHRDLKPSNLMILKDGTLKLTDFGIAKDSDVTALTGANSTIGTAAYMSPEQCRGEKNLSAKSDLYSLGIVFYELLTGRKPFVAESPVDMFLMHVNGTFERPSRHVMEIPVWLDTLVCQMMEKKPEHRPLDAAMVVKALEEIEERMSEQKSAAAQLANARVVDAPKVTADLDAQDIEAARSLKMGTKKKAKTAKVKAKNRAKVFQAIGLVGAIVGLIALAWIFTRPESAESMLSRIHELEKIKQPDESQTASLREAVENYLSSYGSQSDPETERLRSYSRSFEVMKRERQLQNRYRAGLKPEEGDNEDAYKITMNALRLEDTGDLRSAREQWQKLTEKYATSSKDPEVWIWGMLGFRKIAVYDELDRREAFYRKRLETEWLEERDHASESDQERVAVEALRLEVLGDLSKSRERWIQLQESTKSDFADRLWLLWANLKIRSLDSQIPTRTSAEEAEVRKKFLTDKLAIIRTLKESGEFIERKQGRNLCREIRDLYKNDPSPDVVQLAKQAEQLLPTIPR</sequence>
<dbReference type="EMBL" id="LR593887">
    <property type="protein sequence ID" value="VTS06771.1"/>
    <property type="molecule type" value="Genomic_DNA"/>
</dbReference>
<evidence type="ECO:0000259" key="9">
    <source>
        <dbReference type="PROSITE" id="PS50011"/>
    </source>
</evidence>
<dbReference type="EC" id="2.7.11.1" evidence="1"/>
<reference evidence="10" key="1">
    <citation type="submission" date="2019-04" db="EMBL/GenBank/DDBJ databases">
        <authorList>
            <consortium name="Science for Life Laboratories"/>
        </authorList>
    </citation>
    <scope>NUCLEOTIDE SEQUENCE</scope>
    <source>
        <strain evidence="10">MBLW1</strain>
    </source>
</reference>
<organism evidence="10">
    <name type="scientific">Tuwongella immobilis</name>
    <dbReference type="NCBI Taxonomy" id="692036"/>
    <lineage>
        <taxon>Bacteria</taxon>
        <taxon>Pseudomonadati</taxon>
        <taxon>Planctomycetota</taxon>
        <taxon>Planctomycetia</taxon>
        <taxon>Gemmatales</taxon>
        <taxon>Gemmataceae</taxon>
        <taxon>Tuwongella</taxon>
    </lineage>
</organism>
<keyword evidence="5" id="KW-0418">Kinase</keyword>
<name>A0A6C2YTA8_9BACT</name>
<keyword evidence="6 7" id="KW-0067">ATP-binding</keyword>
<dbReference type="PROSITE" id="PS50011">
    <property type="entry name" value="PROTEIN_KINASE_DOM"/>
    <property type="match status" value="1"/>
</dbReference>
<keyword evidence="8" id="KW-0472">Membrane</keyword>
<accession>A0A6C2YTA8</accession>
<keyword evidence="4 7" id="KW-0547">Nucleotide-binding</keyword>
<evidence type="ECO:0000313" key="11">
    <source>
        <dbReference type="Proteomes" id="UP000464378"/>
    </source>
</evidence>
<dbReference type="InterPro" id="IPR000719">
    <property type="entry name" value="Prot_kinase_dom"/>
</dbReference>
<dbReference type="CDD" id="cd14014">
    <property type="entry name" value="STKc_PknB_like"/>
    <property type="match status" value="1"/>
</dbReference>
<dbReference type="Gene3D" id="1.10.510.10">
    <property type="entry name" value="Transferase(Phosphotransferase) domain 1"/>
    <property type="match status" value="1"/>
</dbReference>
<evidence type="ECO:0000313" key="10">
    <source>
        <dbReference type="EMBL" id="VIP04706.1"/>
    </source>
</evidence>
<dbReference type="Proteomes" id="UP000464378">
    <property type="component" value="Chromosome"/>
</dbReference>
<dbReference type="KEGG" id="tim:GMBLW1_44870"/>
<keyword evidence="2" id="KW-0723">Serine/threonine-protein kinase</keyword>
<dbReference type="InterPro" id="IPR011009">
    <property type="entry name" value="Kinase-like_dom_sf"/>
</dbReference>
<dbReference type="Pfam" id="PF00069">
    <property type="entry name" value="Pkinase"/>
    <property type="match status" value="1"/>
</dbReference>
<keyword evidence="11" id="KW-1185">Reference proteome</keyword>
<dbReference type="InParanoid" id="A0A6C2YTA8"/>
<evidence type="ECO:0000256" key="3">
    <source>
        <dbReference type="ARBA" id="ARBA00022679"/>
    </source>
</evidence>
<evidence type="ECO:0000256" key="8">
    <source>
        <dbReference type="SAM" id="Phobius"/>
    </source>
</evidence>
<feature type="binding site" evidence="7">
    <location>
        <position position="39"/>
    </location>
    <ligand>
        <name>ATP</name>
        <dbReference type="ChEBI" id="CHEBI:30616"/>
    </ligand>
</feature>
<protein>
    <recommendedName>
        <fullName evidence="1">non-specific serine/threonine protein kinase</fullName>
        <ecNumber evidence="1">2.7.11.1</ecNumber>
    </recommendedName>
</protein>
<feature type="domain" description="Protein kinase" evidence="9">
    <location>
        <begin position="10"/>
        <end position="270"/>
    </location>
</feature>
<gene>
    <name evidence="10" type="ORF">GMBLW1_44870</name>
</gene>
<dbReference type="RefSeq" id="WP_162659751.1">
    <property type="nucleotide sequence ID" value="NZ_LR593887.1"/>
</dbReference>
<keyword evidence="8" id="KW-1133">Transmembrane helix</keyword>
<keyword evidence="3" id="KW-0808">Transferase</keyword>
<evidence type="ECO:0000256" key="5">
    <source>
        <dbReference type="ARBA" id="ARBA00022777"/>
    </source>
</evidence>
<dbReference type="InterPro" id="IPR017441">
    <property type="entry name" value="Protein_kinase_ATP_BS"/>
</dbReference>
<dbReference type="GO" id="GO:0004674">
    <property type="term" value="F:protein serine/threonine kinase activity"/>
    <property type="evidence" value="ECO:0007669"/>
    <property type="project" value="UniProtKB-KW"/>
</dbReference>
<dbReference type="PROSITE" id="PS00108">
    <property type="entry name" value="PROTEIN_KINASE_ST"/>
    <property type="match status" value="1"/>
</dbReference>
<dbReference type="PANTHER" id="PTHR43289">
    <property type="entry name" value="MITOGEN-ACTIVATED PROTEIN KINASE KINASE KINASE 20-RELATED"/>
    <property type="match status" value="1"/>
</dbReference>